<dbReference type="Proteomes" id="UP001283361">
    <property type="component" value="Unassembled WGS sequence"/>
</dbReference>
<organism evidence="1 2">
    <name type="scientific">Elysia crispata</name>
    <name type="common">lettuce slug</name>
    <dbReference type="NCBI Taxonomy" id="231223"/>
    <lineage>
        <taxon>Eukaryota</taxon>
        <taxon>Metazoa</taxon>
        <taxon>Spiralia</taxon>
        <taxon>Lophotrochozoa</taxon>
        <taxon>Mollusca</taxon>
        <taxon>Gastropoda</taxon>
        <taxon>Heterobranchia</taxon>
        <taxon>Euthyneura</taxon>
        <taxon>Panpulmonata</taxon>
        <taxon>Sacoglossa</taxon>
        <taxon>Placobranchoidea</taxon>
        <taxon>Plakobranchidae</taxon>
        <taxon>Elysia</taxon>
    </lineage>
</organism>
<sequence>MTTQSDREPSQLSTPHRIKIEDDKDRLRLSSRFVPTLQSQQKQVMKSPDRFYVFQFFYLSAPCRLSHTMLLVFTFGFWSRRLPPVTVPSTSVIFDPRSLHPTPLRGGMFLRVCDPTPCVALMAPVSNHV</sequence>
<protein>
    <submittedName>
        <fullName evidence="1">Uncharacterized protein</fullName>
    </submittedName>
</protein>
<dbReference type="AlphaFoldDB" id="A0AAE1AY81"/>
<evidence type="ECO:0000313" key="2">
    <source>
        <dbReference type="Proteomes" id="UP001283361"/>
    </source>
</evidence>
<evidence type="ECO:0000313" key="1">
    <source>
        <dbReference type="EMBL" id="KAK3795072.1"/>
    </source>
</evidence>
<accession>A0AAE1AY81</accession>
<keyword evidence="2" id="KW-1185">Reference proteome</keyword>
<comment type="caution">
    <text evidence="1">The sequence shown here is derived from an EMBL/GenBank/DDBJ whole genome shotgun (WGS) entry which is preliminary data.</text>
</comment>
<reference evidence="1" key="1">
    <citation type="journal article" date="2023" name="G3 (Bethesda)">
        <title>A reference genome for the long-term kleptoplast-retaining sea slug Elysia crispata morphotype clarki.</title>
        <authorList>
            <person name="Eastman K.E."/>
            <person name="Pendleton A.L."/>
            <person name="Shaikh M.A."/>
            <person name="Suttiyut T."/>
            <person name="Ogas R."/>
            <person name="Tomko P."/>
            <person name="Gavelis G."/>
            <person name="Widhalm J.R."/>
            <person name="Wisecaver J.H."/>
        </authorList>
    </citation>
    <scope>NUCLEOTIDE SEQUENCE</scope>
    <source>
        <strain evidence="1">ECLA1</strain>
    </source>
</reference>
<proteinExistence type="predicted"/>
<gene>
    <name evidence="1" type="ORF">RRG08_028274</name>
</gene>
<dbReference type="EMBL" id="JAWDGP010001078">
    <property type="protein sequence ID" value="KAK3795072.1"/>
    <property type="molecule type" value="Genomic_DNA"/>
</dbReference>
<name>A0AAE1AY81_9GAST</name>